<keyword evidence="8" id="KW-0866">Nonsense-mediated mRNA decay</keyword>
<evidence type="ECO:0000256" key="7">
    <source>
        <dbReference type="ARBA" id="ARBA00022840"/>
    </source>
</evidence>
<dbReference type="GO" id="GO:0000184">
    <property type="term" value="P:nuclear-transcribed mRNA catabolic process, nonsense-mediated decay"/>
    <property type="evidence" value="ECO:0007669"/>
    <property type="project" value="UniProtKB-KW"/>
</dbReference>
<comment type="similarity">
    <text evidence="1">Belongs to the PI3/PI4-kinase family.</text>
</comment>
<protein>
    <recommendedName>
        <fullName evidence="2">non-specific serine/threonine protein kinase</fullName>
        <ecNumber evidence="2">2.7.11.1</ecNumber>
    </recommendedName>
</protein>
<comment type="catalytic activity">
    <reaction evidence="10">
        <text>L-seryl-[protein] + ATP = O-phospho-L-seryl-[protein] + ADP + H(+)</text>
        <dbReference type="Rhea" id="RHEA:17989"/>
        <dbReference type="Rhea" id="RHEA-COMP:9863"/>
        <dbReference type="Rhea" id="RHEA-COMP:11604"/>
        <dbReference type="ChEBI" id="CHEBI:15378"/>
        <dbReference type="ChEBI" id="CHEBI:29999"/>
        <dbReference type="ChEBI" id="CHEBI:30616"/>
        <dbReference type="ChEBI" id="CHEBI:83421"/>
        <dbReference type="ChEBI" id="CHEBI:456216"/>
        <dbReference type="EC" id="2.7.11.1"/>
    </reaction>
</comment>
<dbReference type="OrthoDB" id="10065496at2759"/>
<dbReference type="InterPro" id="IPR000403">
    <property type="entry name" value="PI3/4_kinase_cat_dom"/>
</dbReference>
<keyword evidence="7" id="KW-0067">ATP-binding</keyword>
<feature type="region of interest" description="Disordered" evidence="12">
    <location>
        <begin position="3306"/>
        <end position="3327"/>
    </location>
</feature>
<evidence type="ECO:0000256" key="8">
    <source>
        <dbReference type="ARBA" id="ARBA00023161"/>
    </source>
</evidence>
<dbReference type="Pfam" id="PF15785">
    <property type="entry name" value="SMG1"/>
    <property type="match status" value="1"/>
</dbReference>
<keyword evidence="4" id="KW-0808">Transferase</keyword>
<dbReference type="Gene3D" id="1.10.1070.11">
    <property type="entry name" value="Phosphatidylinositol 3-/4-kinase, catalytic domain"/>
    <property type="match status" value="1"/>
</dbReference>
<dbReference type="SUPFAM" id="SSF56112">
    <property type="entry name" value="Protein kinase-like (PK-like)"/>
    <property type="match status" value="1"/>
</dbReference>
<evidence type="ECO:0000256" key="3">
    <source>
        <dbReference type="ARBA" id="ARBA00022527"/>
    </source>
</evidence>
<dbReference type="SMART" id="SM01343">
    <property type="entry name" value="FATC"/>
    <property type="match status" value="1"/>
</dbReference>
<evidence type="ECO:0000256" key="1">
    <source>
        <dbReference type="ARBA" id="ARBA00011031"/>
    </source>
</evidence>
<evidence type="ECO:0000256" key="10">
    <source>
        <dbReference type="ARBA" id="ARBA00048679"/>
    </source>
</evidence>
<evidence type="ECO:0000256" key="11">
    <source>
        <dbReference type="SAM" id="Coils"/>
    </source>
</evidence>
<evidence type="ECO:0000259" key="15">
    <source>
        <dbReference type="PROSITE" id="PS51190"/>
    </source>
</evidence>
<reference evidence="16 17" key="1">
    <citation type="journal article" date="2018" name="Sci. Rep.">
        <title>Genomic signatures of local adaptation to the degree of environmental predictability in rotifers.</title>
        <authorList>
            <person name="Franch-Gras L."/>
            <person name="Hahn C."/>
            <person name="Garcia-Roger E.M."/>
            <person name="Carmona M.J."/>
            <person name="Serra M."/>
            <person name="Gomez A."/>
        </authorList>
    </citation>
    <scope>NUCLEOTIDE SEQUENCE [LARGE SCALE GENOMIC DNA]</scope>
    <source>
        <strain evidence="16">HYR1</strain>
    </source>
</reference>
<dbReference type="InterPro" id="IPR039414">
    <property type="entry name" value="SMG1_PIKKc"/>
</dbReference>
<comment type="caution">
    <text evidence="16">The sequence shown here is derived from an EMBL/GenBank/DDBJ whole genome shotgun (WGS) entry which is preliminary data.</text>
</comment>
<dbReference type="CDD" id="cd05170">
    <property type="entry name" value="PIKKc_SMG1"/>
    <property type="match status" value="1"/>
</dbReference>
<dbReference type="Proteomes" id="UP000276133">
    <property type="component" value="Unassembled WGS sequence"/>
</dbReference>
<evidence type="ECO:0000256" key="4">
    <source>
        <dbReference type="ARBA" id="ARBA00022679"/>
    </source>
</evidence>
<evidence type="ECO:0000259" key="13">
    <source>
        <dbReference type="PROSITE" id="PS50290"/>
    </source>
</evidence>
<keyword evidence="5" id="KW-0547">Nucleotide-binding</keyword>
<dbReference type="EC" id="2.7.11.1" evidence="2"/>
<evidence type="ECO:0000256" key="9">
    <source>
        <dbReference type="ARBA" id="ARBA00047899"/>
    </source>
</evidence>
<dbReference type="PROSITE" id="PS51189">
    <property type="entry name" value="FAT"/>
    <property type="match status" value="1"/>
</dbReference>
<evidence type="ECO:0000313" key="17">
    <source>
        <dbReference type="Proteomes" id="UP000276133"/>
    </source>
</evidence>
<dbReference type="PANTHER" id="PTHR11139:SF71">
    <property type="entry name" value="SERINE_THREONINE-PROTEIN KINASE SMG1"/>
    <property type="match status" value="1"/>
</dbReference>
<evidence type="ECO:0000256" key="12">
    <source>
        <dbReference type="SAM" id="MobiDB-lite"/>
    </source>
</evidence>
<feature type="coiled-coil region" evidence="11">
    <location>
        <begin position="1823"/>
        <end position="1850"/>
    </location>
</feature>
<dbReference type="InterPro" id="IPR050517">
    <property type="entry name" value="DDR_Repair_Kinase"/>
</dbReference>
<dbReference type="InterPro" id="IPR036940">
    <property type="entry name" value="PI3/4_kinase_cat_sf"/>
</dbReference>
<dbReference type="PROSITE" id="PS00916">
    <property type="entry name" value="PI3_4_KINASE_2"/>
    <property type="match status" value="1"/>
</dbReference>
<evidence type="ECO:0000313" key="16">
    <source>
        <dbReference type="EMBL" id="RNA27667.1"/>
    </source>
</evidence>
<dbReference type="GO" id="GO:0004674">
    <property type="term" value="F:protein serine/threonine kinase activity"/>
    <property type="evidence" value="ECO:0007669"/>
    <property type="project" value="UniProtKB-KW"/>
</dbReference>
<dbReference type="GO" id="GO:0005634">
    <property type="term" value="C:nucleus"/>
    <property type="evidence" value="ECO:0007669"/>
    <property type="project" value="TreeGrafter"/>
</dbReference>
<organism evidence="16 17">
    <name type="scientific">Brachionus plicatilis</name>
    <name type="common">Marine rotifer</name>
    <name type="synonym">Brachionus muelleri</name>
    <dbReference type="NCBI Taxonomy" id="10195"/>
    <lineage>
        <taxon>Eukaryota</taxon>
        <taxon>Metazoa</taxon>
        <taxon>Spiralia</taxon>
        <taxon>Gnathifera</taxon>
        <taxon>Rotifera</taxon>
        <taxon>Eurotatoria</taxon>
        <taxon>Monogononta</taxon>
        <taxon>Pseudotrocha</taxon>
        <taxon>Ploima</taxon>
        <taxon>Brachionidae</taxon>
        <taxon>Brachionus</taxon>
    </lineage>
</organism>
<dbReference type="Pfam" id="PF00454">
    <property type="entry name" value="PI3_PI4_kinase"/>
    <property type="match status" value="1"/>
</dbReference>
<dbReference type="SMART" id="SM00146">
    <property type="entry name" value="PI3Kc"/>
    <property type="match status" value="1"/>
</dbReference>
<dbReference type="Pfam" id="PF02260">
    <property type="entry name" value="FATC"/>
    <property type="match status" value="1"/>
</dbReference>
<dbReference type="InterPro" id="IPR011009">
    <property type="entry name" value="Kinase-like_dom_sf"/>
</dbReference>
<dbReference type="PANTHER" id="PTHR11139">
    <property type="entry name" value="ATAXIA TELANGIECTASIA MUTATED ATM -RELATED"/>
    <property type="match status" value="1"/>
</dbReference>
<keyword evidence="11" id="KW-0175">Coiled coil</keyword>
<keyword evidence="6 16" id="KW-0418">Kinase</keyword>
<dbReference type="STRING" id="10195.A0A3M7RWI8"/>
<comment type="catalytic activity">
    <reaction evidence="9">
        <text>L-threonyl-[protein] + ATP = O-phospho-L-threonyl-[protein] + ADP + H(+)</text>
        <dbReference type="Rhea" id="RHEA:46608"/>
        <dbReference type="Rhea" id="RHEA-COMP:11060"/>
        <dbReference type="Rhea" id="RHEA-COMP:11605"/>
        <dbReference type="ChEBI" id="CHEBI:15378"/>
        <dbReference type="ChEBI" id="CHEBI:30013"/>
        <dbReference type="ChEBI" id="CHEBI:30616"/>
        <dbReference type="ChEBI" id="CHEBI:61977"/>
        <dbReference type="ChEBI" id="CHEBI:456216"/>
        <dbReference type="EC" id="2.7.11.1"/>
    </reaction>
</comment>
<keyword evidence="17" id="KW-1185">Reference proteome</keyword>
<name>A0A3M7RWI8_BRAPC</name>
<dbReference type="InterPro" id="IPR018936">
    <property type="entry name" value="PI3/4_kinase_CS"/>
</dbReference>
<sequence length="3386" mass="391699">MYKSSKISGSSGSGSIRYYEKTNGRYNIGTRLIDEDEFKQDHNQIYSDDSKFARQLKKLLRDEDEEEKLKKLGDLSSYLDHHENIKFVLKLGKQSLNILIKLLFDQLLDDNKKLIVECISKIGSIMMMTDRDPNRYFEWVLELVSIEIDENSKESLKDNNIKSLVMDALYQSFESDIISRYIRDNISFILVELKKLLESVDNPILVMKTSQIILLLAKSYPFAINQIFHDVVDILIAWHIDYNQSDEVIEFTSNSLVELRSNWLGDLNFTFNLLEQFVEDVESYLSAYFQDTSKRQELENIEKIAALFKVYHTVIRSISCIDDSYHKPLKTHISQSETEVLCSTFHRLLNCVLKVYDSNHNELLFTPINQITALLCDIFDDRLEIIVNQSLIDYILKLNFNNESWFDYLDLSFINLIQKVIKHFIASNSIDLISQILSYDGRIWNYKFSSNTQIVQECLKIYKNLILVKVIPVIQEVYKNILHDTDLSFTTILKYSNSNNILSLIKQDELDSADCGLKILNSVKNAESCLLFNLAVFAELGNVKNNLILMYALSPSLFQLLTERLSPLNWSLAETFPNIQYAIISRLYNLCLRHENFIVTSSLFVHKYGNDSPTKDYFRIIVEYVTKLLVHPTTNIEICTLLLKWSMKFIETITVENGTIFSTNLFINFINALITISYSNEDEIASLSNEIFLNFLAKFDKINETCLNRIFDLCKYFLMSPNKTIRSNYMKLMTMIPLKISLSQRVDLKSLGMQDFSNFSSLARHNYILSSSDCVISSENFKTIMSFVLAGIQSDKRNTSEIKDQGRDSVAIDSIIENHDGILWFWALWECAQFCVQSRLKTPLGKAQDTFVAIESVLKNYSNYEKQNQSMDKSKNVFIDLNRINLLEHFVDLLERIIYNAYEGIASGQQSVQKIVKVFFRTNKSTCNEWFSRVRFFLSSLCVKSGNYELGIRQSWEYLNYCTLHNNTSSNEFDIIVQMLVKCYIKLGCWQHLIGLGEWLKKSLKKNGFEWTKIAADEARGCLEDASIGYKESIGKILEDIKNEKDTASDGPKNLIKFQAERLFDCFLQLNDWNEYISWYNDYKANFTEGLDNDNYAQQLEKCIDIGHIKAMSSFNEGDFESASCSIGQDTFENFIDSIECKWNFEDTEKAVLKNLQKTIMVQRISIDNEPNYLNELSDQILKILNIDEMSYSNHQKLILILLINNVLEQKAKCSISLTNSGCFNLSKHSLKYLNTLLMMSKNYEFNFDLNLACAKLARKQNNNNLSMRLLDQQAEYFRTSLNIYPEESSSNFYDSVSKLMSDIQNLSDHQLKLSMVEFLSESSKLLVKKNFTYESIDILSKAVVNYVNFSPIESLAPASFTPGVPFIATNINTKLNESLNQKCSKLLMVLSKFLSQNPAILKNLNQSYYCLEPQGLTEQISSNLSKILSFKYSDLSRFNLKNEAFLNNESMIGNILDLASVLAPSCAKTWFTLGNWCYKWGKKYADKVQMGVKLSQSEVVKDSDVSQLMDLLPVHCPDDEKQIVLDLYSKCLSLNHSGDENLQNPMFQFNSEVFRCQAEAQLVENCKTLGKEHIESIVNFLMNIIERVIYYLKIACKSYFMFLRLNDTSSKSSDEKNISSSLRIIKLLVKYAIELKDDLKMGLDQTPSEPWKNIIPQLFSRLNHPEMYVRESVSQLLCRIAKDFPHLIIYPAVVGSQDGPTRIETVHTAKNDNSLFENLPRSQQEDLKIDAKIETESYSDVSDEENSTELSDELEQAVEEEEDNETSGYEDYIQDESKSELKNTYKYLLNTLNDSNRTMIDQVKLFVHEMRRITLLREELWYGTLNQIYSDLNKRVEQLNSEITKTNSNPHLSDEEKPKILKQKYQILLQPIVMILEHVQEITTNLPPETPNEETFQLEFEDKIKEVINQLKDSENFNKPSNCLTLFKQLHNTFHHRSQRRQSTSLQMDQISPKLCQLKSTSIPIPGKDGSSISIYSIANAVQVLPTKTKPKKLFFVGSNGRRYPYLFKGLEDLHLDERIMQLLNIINSMFSKLNKTETVQFHALNYSVTPLGPRSGLISWVEGATPLFNLYKKWQHREAAYLASKAQNPSQHVHLMRPNDIFYAKLNPLLKEKGIKNFQENRSECPVPVLRKVLEDLIKETPSDLLSKEIWCNSTTPANWWTSVQIFCRSTAVMSMIGYVIGLGDRHLDNVLINLRTGQVVHIDYNICFEKGHNLRVPEKVPFRMTHNIQQALGLTGCQGLFKLSSEQVLNILRHKRETLLTLLEAFVYDPLLDWTGHDTGIIASFYGGGSSKLKSENGESKKETRKNLEKKQTWELFEIRLLENTALMHQNRLQLENFLCQNLDTIKTLSELSKRKGLNDNSIRLNEQAKIYLDESLTLHETMKNKTAHPVYTLRDRYALYESFGQNLDSVKCCMDTEVAKLENVIEQQLTALEFFKSKKIEFEPVGFTRAHELVKEFLKSSGQSALVELSDKIFDEINKQEDKLKTSMQNLSNLKQNMEQFLEFFCADFLIVQGKHCKFVQWLKELRGSLTQEVFDRVKKEFEVEFVEKFDCQIVNQKLAELKASLGPVESRLQSLEERKSKLLNSNQAGYQEIHLFISDNLNEFTDGQLFESFNSCLLQFFGENLQKWMAMETAAIDAKENLIGVRSMDGDWYLEEMLTLVQNCAHLANVVSSVFTKFNKFTHDDLSEANFKKSLDIFAPMESLFQILNNLVIDFDSVLLEKMLKMCFSSGQDLEALMGEFKSMELEEFFEIISIQTSSDVMNGEYAQKINDIKSKYGKLLTVRNAKLSSQILLEFEQMFSKVDIEFDKAIKFCKNFYSVQDPGAQNQNLFMYTPNLVFLMDPSNLIFMKNLFLVKKIHAIYSCVKSCAQFKQYCFGSKIDFNFTQEDLVYPLKQYVSEFIVQMLNGIPVILIGNMVNILGNDQYNLINLDPTNQAEQISFLINQKLMINQINNYYFNTFNQLMLNLDASWVNDDLLKRVNSNIRYSKKFLKLVEDLIVSIEWLYDPFMVDSFSDQLSVKTWREALMENLKIISDDLGKKLDLIKKNLAEINQNDANILKRLEWSSNSNPSLGELGKKFKEMSRLNEENFAKQFDDLERLINCINMWINFEQIRGPKSKLLVEIEKNFANLLKLIEDKEILDSSKVPNMSEAELNLINFKSFKDQKPLNSSILQEYYRLLYDEVALMKRIKQKEEKDLTSKIDELNKGLSEFKSILNQHNKIMTDIKPILKSMTKFAENQRLSDYSKTYQKFSETCQHLIRILANKELIEAETSDLEEKCQQLCQIVPTVYADLSTLNEPNEKKIENNKNDRKNGDKVLRGNQEGNSHAIAVWKRVYEKLDGRDPDKNNQITVQEQVNYLIEEATDLNNLAVLYEGWTPWV</sequence>
<dbReference type="GO" id="GO:0005524">
    <property type="term" value="F:ATP binding"/>
    <property type="evidence" value="ECO:0007669"/>
    <property type="project" value="UniProtKB-KW"/>
</dbReference>
<feature type="domain" description="PI3K/PI4K catalytic" evidence="13">
    <location>
        <begin position="1979"/>
        <end position="2319"/>
    </location>
</feature>
<evidence type="ECO:0000259" key="14">
    <source>
        <dbReference type="PROSITE" id="PS51189"/>
    </source>
</evidence>
<dbReference type="InterPro" id="IPR014009">
    <property type="entry name" value="PIK_FAT"/>
</dbReference>
<evidence type="ECO:0000256" key="6">
    <source>
        <dbReference type="ARBA" id="ARBA00022777"/>
    </source>
</evidence>
<dbReference type="InterPro" id="IPR031559">
    <property type="entry name" value="SMG1"/>
</dbReference>
<dbReference type="SMART" id="SM01345">
    <property type="entry name" value="Rapamycin_bind"/>
    <property type="match status" value="1"/>
</dbReference>
<evidence type="ECO:0000256" key="2">
    <source>
        <dbReference type="ARBA" id="ARBA00012513"/>
    </source>
</evidence>
<gene>
    <name evidence="16" type="ORF">BpHYR1_013285</name>
</gene>
<feature type="compositionally biased region" description="Basic and acidic residues" evidence="12">
    <location>
        <begin position="3306"/>
        <end position="3324"/>
    </location>
</feature>
<keyword evidence="3" id="KW-0723">Serine/threonine-protein kinase</keyword>
<dbReference type="InterPro" id="IPR003152">
    <property type="entry name" value="FATC_dom"/>
</dbReference>
<dbReference type="PROSITE" id="PS50290">
    <property type="entry name" value="PI3_4_KINASE_3"/>
    <property type="match status" value="1"/>
</dbReference>
<proteinExistence type="inferred from homology"/>
<accession>A0A3M7RWI8</accession>
<feature type="domain" description="FAT" evidence="14">
    <location>
        <begin position="1267"/>
        <end position="1699"/>
    </location>
</feature>
<feature type="domain" description="FATC" evidence="15">
    <location>
        <begin position="3354"/>
        <end position="3386"/>
    </location>
</feature>
<dbReference type="Gene3D" id="3.30.1010.10">
    <property type="entry name" value="Phosphatidylinositol 3-kinase Catalytic Subunit, Chain A, domain 4"/>
    <property type="match status" value="1"/>
</dbReference>
<dbReference type="EMBL" id="REGN01002511">
    <property type="protein sequence ID" value="RNA27667.1"/>
    <property type="molecule type" value="Genomic_DNA"/>
</dbReference>
<dbReference type="PROSITE" id="PS51190">
    <property type="entry name" value="FATC"/>
    <property type="match status" value="1"/>
</dbReference>
<evidence type="ECO:0000256" key="5">
    <source>
        <dbReference type="ARBA" id="ARBA00022741"/>
    </source>
</evidence>